<evidence type="ECO:0000313" key="2">
    <source>
        <dbReference type="Proteomes" id="UP001219525"/>
    </source>
</evidence>
<proteinExistence type="predicted"/>
<reference evidence="1" key="1">
    <citation type="submission" date="2023-03" db="EMBL/GenBank/DDBJ databases">
        <title>Massive genome expansion in bonnet fungi (Mycena s.s.) driven by repeated elements and novel gene families across ecological guilds.</title>
        <authorList>
            <consortium name="Lawrence Berkeley National Laboratory"/>
            <person name="Harder C.B."/>
            <person name="Miyauchi S."/>
            <person name="Viragh M."/>
            <person name="Kuo A."/>
            <person name="Thoen E."/>
            <person name="Andreopoulos B."/>
            <person name="Lu D."/>
            <person name="Skrede I."/>
            <person name="Drula E."/>
            <person name="Henrissat B."/>
            <person name="Morin E."/>
            <person name="Kohler A."/>
            <person name="Barry K."/>
            <person name="LaButti K."/>
            <person name="Morin E."/>
            <person name="Salamov A."/>
            <person name="Lipzen A."/>
            <person name="Mereny Z."/>
            <person name="Hegedus B."/>
            <person name="Baldrian P."/>
            <person name="Stursova M."/>
            <person name="Weitz H."/>
            <person name="Taylor A."/>
            <person name="Grigoriev I.V."/>
            <person name="Nagy L.G."/>
            <person name="Martin F."/>
            <person name="Kauserud H."/>
        </authorList>
    </citation>
    <scope>NUCLEOTIDE SEQUENCE</scope>
    <source>
        <strain evidence="1">9144</strain>
    </source>
</reference>
<comment type="caution">
    <text evidence="1">The sequence shown here is derived from an EMBL/GenBank/DDBJ whole genome shotgun (WGS) entry which is preliminary data.</text>
</comment>
<sequence>VNVLLGLVDTVVKRVEREENGKGMQNSQYTPACDEFMHIVRIHSLRAHQFISNLFFRCVGLGILCFYERSLGQNAVLITFHATRIKESRVPKLPLTIDDNIDKTFSLLDAHLKAIDYTGPLALRRSVGPTLPLISDPFGEPLWSHAILLQSTLCWLYSHWSLPVRATTW</sequence>
<keyword evidence="2" id="KW-1185">Reference proteome</keyword>
<name>A0AAD6Y9D1_9AGAR</name>
<feature type="non-terminal residue" evidence="1">
    <location>
        <position position="1"/>
    </location>
</feature>
<accession>A0AAD6Y9D1</accession>
<dbReference type="EMBL" id="JARJCW010000033">
    <property type="protein sequence ID" value="KAJ7208512.1"/>
    <property type="molecule type" value="Genomic_DNA"/>
</dbReference>
<gene>
    <name evidence="1" type="ORF">GGX14DRAFT_365321</name>
</gene>
<dbReference type="Proteomes" id="UP001219525">
    <property type="component" value="Unassembled WGS sequence"/>
</dbReference>
<dbReference type="AlphaFoldDB" id="A0AAD6Y9D1"/>
<evidence type="ECO:0000313" key="1">
    <source>
        <dbReference type="EMBL" id="KAJ7208512.1"/>
    </source>
</evidence>
<organism evidence="1 2">
    <name type="scientific">Mycena pura</name>
    <dbReference type="NCBI Taxonomy" id="153505"/>
    <lineage>
        <taxon>Eukaryota</taxon>
        <taxon>Fungi</taxon>
        <taxon>Dikarya</taxon>
        <taxon>Basidiomycota</taxon>
        <taxon>Agaricomycotina</taxon>
        <taxon>Agaricomycetes</taxon>
        <taxon>Agaricomycetidae</taxon>
        <taxon>Agaricales</taxon>
        <taxon>Marasmiineae</taxon>
        <taxon>Mycenaceae</taxon>
        <taxon>Mycena</taxon>
    </lineage>
</organism>
<protein>
    <submittedName>
        <fullName evidence="1">Uncharacterized protein</fullName>
    </submittedName>
</protein>